<dbReference type="RefSeq" id="WP_107289731.1">
    <property type="nucleotide sequence ID" value="NZ_PYNF01000010.1"/>
</dbReference>
<dbReference type="EMBL" id="PYNF01000010">
    <property type="protein sequence ID" value="PSU98226.1"/>
    <property type="molecule type" value="Genomic_DNA"/>
</dbReference>
<name>A0A2T3KGZ3_9GAMM</name>
<gene>
    <name evidence="1" type="ORF">C9J27_13270</name>
</gene>
<protein>
    <submittedName>
        <fullName evidence="1">Uncharacterized protein</fullName>
    </submittedName>
</protein>
<evidence type="ECO:0000313" key="2">
    <source>
        <dbReference type="Proteomes" id="UP000241426"/>
    </source>
</evidence>
<comment type="caution">
    <text evidence="1">The sequence shown here is derived from an EMBL/GenBank/DDBJ whole genome shotgun (WGS) entry which is preliminary data.</text>
</comment>
<organism evidence="1 2">
    <name type="scientific">Photobacterium kishitanii</name>
    <dbReference type="NCBI Taxonomy" id="318456"/>
    <lineage>
        <taxon>Bacteria</taxon>
        <taxon>Pseudomonadati</taxon>
        <taxon>Pseudomonadota</taxon>
        <taxon>Gammaproteobacteria</taxon>
        <taxon>Vibrionales</taxon>
        <taxon>Vibrionaceae</taxon>
        <taxon>Photobacterium</taxon>
    </lineage>
</organism>
<dbReference type="Proteomes" id="UP000241426">
    <property type="component" value="Unassembled WGS sequence"/>
</dbReference>
<sequence length="173" mass="19771">MFLMSKGEVCDLQLPLLIDFIGLLDEKITQLLSQVDQNNDGYNIGIYENTEYFIGIGFVAMQQYMVDTMWNSNIDKKTALKYGSVSSNGKTCISLINSAANWWKHEPEGKLREHTFQDVFDISKSLEYPLSNVLALLCESNKVELLSVIRHLESWRDEFVTVVMNQKKTTSVC</sequence>
<accession>A0A2T3KGZ3</accession>
<reference evidence="1 2" key="1">
    <citation type="submission" date="2018-01" db="EMBL/GenBank/DDBJ databases">
        <title>Whole genome sequencing of Histamine producing bacteria.</title>
        <authorList>
            <person name="Butler K."/>
        </authorList>
    </citation>
    <scope>NUCLEOTIDE SEQUENCE [LARGE SCALE GENOMIC DNA]</scope>
    <source>
        <strain evidence="1 2">FS-7.2</strain>
    </source>
</reference>
<proteinExistence type="predicted"/>
<dbReference type="AlphaFoldDB" id="A0A2T3KGZ3"/>
<evidence type="ECO:0000313" key="1">
    <source>
        <dbReference type="EMBL" id="PSU98226.1"/>
    </source>
</evidence>